<protein>
    <submittedName>
        <fullName evidence="1">SusD/RagB family nutrient-binding outer membrane lipoprotein</fullName>
    </submittedName>
</protein>
<keyword evidence="1" id="KW-0449">Lipoprotein</keyword>
<gene>
    <name evidence="1" type="ORF">IAC08_02935</name>
</gene>
<proteinExistence type="predicted"/>
<name>A0A9D9HK76_9BACT</name>
<dbReference type="SUPFAM" id="SSF48452">
    <property type="entry name" value="TPR-like"/>
    <property type="match status" value="1"/>
</dbReference>
<reference evidence="1" key="2">
    <citation type="journal article" date="2021" name="PeerJ">
        <title>Extensive microbial diversity within the chicken gut microbiome revealed by metagenomics and culture.</title>
        <authorList>
            <person name="Gilroy R."/>
            <person name="Ravi A."/>
            <person name="Getino M."/>
            <person name="Pursley I."/>
            <person name="Horton D.L."/>
            <person name="Alikhan N.F."/>
            <person name="Baker D."/>
            <person name="Gharbi K."/>
            <person name="Hall N."/>
            <person name="Watson M."/>
            <person name="Adriaenssens E.M."/>
            <person name="Foster-Nyarko E."/>
            <person name="Jarju S."/>
            <person name="Secka A."/>
            <person name="Antonio M."/>
            <person name="Oren A."/>
            <person name="Chaudhuri R.R."/>
            <person name="La Ragione R."/>
            <person name="Hildebrand F."/>
            <person name="Pallen M.J."/>
        </authorList>
    </citation>
    <scope>NUCLEOTIDE SEQUENCE</scope>
    <source>
        <strain evidence="1">B1-3475</strain>
    </source>
</reference>
<accession>A0A9D9HK76</accession>
<dbReference type="Proteomes" id="UP000823617">
    <property type="component" value="Unassembled WGS sequence"/>
</dbReference>
<dbReference type="Gene3D" id="1.25.40.390">
    <property type="match status" value="1"/>
</dbReference>
<evidence type="ECO:0000313" key="2">
    <source>
        <dbReference type="Proteomes" id="UP000823617"/>
    </source>
</evidence>
<organism evidence="1 2">
    <name type="scientific">Candidatus Cryptobacteroides intestinigallinarum</name>
    <dbReference type="NCBI Taxonomy" id="2840767"/>
    <lineage>
        <taxon>Bacteria</taxon>
        <taxon>Pseudomonadati</taxon>
        <taxon>Bacteroidota</taxon>
        <taxon>Bacteroidia</taxon>
        <taxon>Bacteroidales</taxon>
        <taxon>Candidatus Cryptobacteroides</taxon>
    </lineage>
</organism>
<evidence type="ECO:0000313" key="1">
    <source>
        <dbReference type="EMBL" id="MBO8455346.1"/>
    </source>
</evidence>
<dbReference type="InterPro" id="IPR024302">
    <property type="entry name" value="SusD-like"/>
</dbReference>
<sequence>MKIQVMLIATAVMCWSCTVNFLEYNKDPYGVSDEVLASGGIAEKLANDCAVLSTVVIPLQENLYQHAISLGCESLSGYMGRTNFGDFGQFNFNTGFIEYPFTDEQSLPRVISQYNSLSLDTNADRENVFYAWGTILKVAIMHRISDMYGPVPYDFTGTDAQKPYQTQEEVYRMMIEDLTWASETLSSVSLSTVERNAWALQDDVYSADIDKWVKFANSLKLRLAVRVSGQLPDEAAKWAEEAVSGGVIESNAENAQKPTADNPFYKMSVDWGDTRCGADIIAYMNAYQDPRREAYFKTTSRGGDEMWFGLRSGVNLPSKETLAADGMYSVPVVEMDDPVVWMTAAEVAFLRAEGALKGWNMGGEARSFYEDGIALSMSMHGVSVGEYLSCTKTRGAFTDSRLPQCNDNTFSSAVIVAWEDTPEKNLAQIITQKYIAMYPYGSAEAWAEWRRTGYPNLLPAIDYNHDIKNISRDSDGADIYGYRRYPLPPVEYDVNSANVTAIVAADLNGADNPGTDVWWARNR</sequence>
<reference evidence="1" key="1">
    <citation type="submission" date="2020-10" db="EMBL/GenBank/DDBJ databases">
        <authorList>
            <person name="Gilroy R."/>
        </authorList>
    </citation>
    <scope>NUCLEOTIDE SEQUENCE</scope>
    <source>
        <strain evidence="1">B1-3475</strain>
    </source>
</reference>
<dbReference type="InterPro" id="IPR011990">
    <property type="entry name" value="TPR-like_helical_dom_sf"/>
</dbReference>
<dbReference type="EMBL" id="JADIMK010000026">
    <property type="protein sequence ID" value="MBO8455346.1"/>
    <property type="molecule type" value="Genomic_DNA"/>
</dbReference>
<comment type="caution">
    <text evidence="1">The sequence shown here is derived from an EMBL/GenBank/DDBJ whole genome shotgun (WGS) entry which is preliminary data.</text>
</comment>
<dbReference type="AlphaFoldDB" id="A0A9D9HK76"/>
<dbReference type="Pfam" id="PF12741">
    <property type="entry name" value="SusD-like"/>
    <property type="match status" value="1"/>
</dbReference>